<comment type="caution">
    <text evidence="1">The sequence shown here is derived from an EMBL/GenBank/DDBJ whole genome shotgun (WGS) entry which is preliminary data.</text>
</comment>
<dbReference type="EMBL" id="CAJNOC010001503">
    <property type="protein sequence ID" value="CAF0870103.1"/>
    <property type="molecule type" value="Genomic_DNA"/>
</dbReference>
<organism evidence="1 2">
    <name type="scientific">Brachionus calyciflorus</name>
    <dbReference type="NCBI Taxonomy" id="104777"/>
    <lineage>
        <taxon>Eukaryota</taxon>
        <taxon>Metazoa</taxon>
        <taxon>Spiralia</taxon>
        <taxon>Gnathifera</taxon>
        <taxon>Rotifera</taxon>
        <taxon>Eurotatoria</taxon>
        <taxon>Monogononta</taxon>
        <taxon>Pseudotrocha</taxon>
        <taxon>Ploima</taxon>
        <taxon>Brachionidae</taxon>
        <taxon>Brachionus</taxon>
    </lineage>
</organism>
<gene>
    <name evidence="1" type="ORF">OXX778_LOCUS9888</name>
</gene>
<proteinExistence type="predicted"/>
<name>A0A813XQ15_9BILA</name>
<evidence type="ECO:0000313" key="2">
    <source>
        <dbReference type="Proteomes" id="UP000663879"/>
    </source>
</evidence>
<dbReference type="Proteomes" id="UP000663879">
    <property type="component" value="Unassembled WGS sequence"/>
</dbReference>
<sequence length="157" mass="18064">MSNCPIEKYNAKIKDFFTNRDKFNLVPIFQILEKVVRLESRVANTQEIPLCVNIKFTYKIDSGKNENINLVKLVKKNGNEHLIYKFNDKHDVVINTNCFCPDCTNCSCFFFLDKASCLHLACCLRSANIKYPGLSVEKFVSKSTSKKRKAGSCYERD</sequence>
<evidence type="ECO:0008006" key="3">
    <source>
        <dbReference type="Google" id="ProtNLM"/>
    </source>
</evidence>
<reference evidence="1" key="1">
    <citation type="submission" date="2021-02" db="EMBL/GenBank/DDBJ databases">
        <authorList>
            <person name="Nowell W R."/>
        </authorList>
    </citation>
    <scope>NUCLEOTIDE SEQUENCE</scope>
    <source>
        <strain evidence="1">Ploen Becks lab</strain>
    </source>
</reference>
<protein>
    <recommendedName>
        <fullName evidence="3">SWIM-type domain-containing protein</fullName>
    </recommendedName>
</protein>
<accession>A0A813XQ15</accession>
<keyword evidence="2" id="KW-1185">Reference proteome</keyword>
<dbReference type="AlphaFoldDB" id="A0A813XQ15"/>
<evidence type="ECO:0000313" key="1">
    <source>
        <dbReference type="EMBL" id="CAF0870103.1"/>
    </source>
</evidence>